<dbReference type="AlphaFoldDB" id="A0A0K0CVE7"/>
<name>A0A0K0CVE7_ANGCA</name>
<protein>
    <submittedName>
        <fullName evidence="3">BESS domain-containing protein</fullName>
    </submittedName>
</protein>
<reference evidence="2" key="1">
    <citation type="submission" date="2012-09" db="EMBL/GenBank/DDBJ databases">
        <authorList>
            <person name="Martin A.A."/>
        </authorList>
    </citation>
    <scope>NUCLEOTIDE SEQUENCE</scope>
</reference>
<feature type="region of interest" description="Disordered" evidence="1">
    <location>
        <begin position="1"/>
        <end position="29"/>
    </location>
</feature>
<evidence type="ECO:0000256" key="1">
    <source>
        <dbReference type="SAM" id="MobiDB-lite"/>
    </source>
</evidence>
<dbReference type="Proteomes" id="UP000035642">
    <property type="component" value="Unassembled WGS sequence"/>
</dbReference>
<proteinExistence type="predicted"/>
<accession>A0A0K0CVE7</accession>
<evidence type="ECO:0000313" key="3">
    <source>
        <dbReference type="WBParaSite" id="ACAC_0000129501-mRNA-1"/>
    </source>
</evidence>
<organism evidence="2 3">
    <name type="scientific">Angiostrongylus cantonensis</name>
    <name type="common">Rat lungworm</name>
    <dbReference type="NCBI Taxonomy" id="6313"/>
    <lineage>
        <taxon>Eukaryota</taxon>
        <taxon>Metazoa</taxon>
        <taxon>Ecdysozoa</taxon>
        <taxon>Nematoda</taxon>
        <taxon>Chromadorea</taxon>
        <taxon>Rhabditida</taxon>
        <taxon>Rhabditina</taxon>
        <taxon>Rhabditomorpha</taxon>
        <taxon>Strongyloidea</taxon>
        <taxon>Metastrongylidae</taxon>
        <taxon>Angiostrongylus</taxon>
    </lineage>
</organism>
<sequence>MTGAGMSDDEDVENDPQAPDALTDSEEEQAKTVSCLLFTVFDGPERQNRLSRFLQALEGDQEKHDLSSGDDF</sequence>
<evidence type="ECO:0000313" key="2">
    <source>
        <dbReference type="Proteomes" id="UP000035642"/>
    </source>
</evidence>
<dbReference type="WBParaSite" id="ACAC_0000129501-mRNA-1">
    <property type="protein sequence ID" value="ACAC_0000129501-mRNA-1"/>
    <property type="gene ID" value="ACAC_0000129501"/>
</dbReference>
<keyword evidence="2" id="KW-1185">Reference proteome</keyword>
<reference evidence="3" key="2">
    <citation type="submission" date="2017-02" db="UniProtKB">
        <authorList>
            <consortium name="WormBaseParasite"/>
        </authorList>
    </citation>
    <scope>IDENTIFICATION</scope>
</reference>